<reference evidence="2" key="1">
    <citation type="submission" date="2015-01" db="EMBL/GenBank/DDBJ databases">
        <title>Comparative genome analysis of Bacillus coagulans HM-08, Clostridium butyricum HM-68, Bacillus subtilis HM-66 and Bacillus paralicheniformis BL-09.</title>
        <authorList>
            <person name="Zhang H."/>
        </authorList>
    </citation>
    <scope>NUCLEOTIDE SEQUENCE [LARGE SCALE GENOMIC DNA]</scope>
    <source>
        <strain evidence="2">HM-08</strain>
    </source>
</reference>
<keyword evidence="2" id="KW-1185">Reference proteome</keyword>
<proteinExistence type="predicted"/>
<dbReference type="Proteomes" id="UP000032024">
    <property type="component" value="Chromosome"/>
</dbReference>
<evidence type="ECO:0000313" key="1">
    <source>
        <dbReference type="EMBL" id="AJO22355.1"/>
    </source>
</evidence>
<protein>
    <submittedName>
        <fullName evidence="1">Uncharacterized protein</fullName>
    </submittedName>
</protein>
<dbReference type="AlphaFoldDB" id="A0AAN0T664"/>
<organism evidence="1 2">
    <name type="scientific">Heyndrickxia coagulans</name>
    <name type="common">Weizmannia coagulans</name>
    <dbReference type="NCBI Taxonomy" id="1398"/>
    <lineage>
        <taxon>Bacteria</taxon>
        <taxon>Bacillati</taxon>
        <taxon>Bacillota</taxon>
        <taxon>Bacilli</taxon>
        <taxon>Bacillales</taxon>
        <taxon>Bacillaceae</taxon>
        <taxon>Heyndrickxia</taxon>
    </lineage>
</organism>
<gene>
    <name evidence="1" type="ORF">SB48_HM08orf02458</name>
</gene>
<name>A0AAN0T664_HEYCO</name>
<accession>A0AAN0T664</accession>
<dbReference type="EMBL" id="CP010525">
    <property type="protein sequence ID" value="AJO22355.1"/>
    <property type="molecule type" value="Genomic_DNA"/>
</dbReference>
<sequence length="38" mass="4213">MALLRTCTGCGMQGDFLPGISQPDFYMREKTCKRNSVG</sequence>
<evidence type="ECO:0000313" key="2">
    <source>
        <dbReference type="Proteomes" id="UP000032024"/>
    </source>
</evidence>